<gene>
    <name evidence="1" type="ORF">E2C01_092387</name>
</gene>
<keyword evidence="2" id="KW-1185">Reference proteome</keyword>
<dbReference type="AlphaFoldDB" id="A0A5B7JR90"/>
<organism evidence="1 2">
    <name type="scientific">Portunus trituberculatus</name>
    <name type="common">Swimming crab</name>
    <name type="synonym">Neptunus trituberculatus</name>
    <dbReference type="NCBI Taxonomy" id="210409"/>
    <lineage>
        <taxon>Eukaryota</taxon>
        <taxon>Metazoa</taxon>
        <taxon>Ecdysozoa</taxon>
        <taxon>Arthropoda</taxon>
        <taxon>Crustacea</taxon>
        <taxon>Multicrustacea</taxon>
        <taxon>Malacostraca</taxon>
        <taxon>Eumalacostraca</taxon>
        <taxon>Eucarida</taxon>
        <taxon>Decapoda</taxon>
        <taxon>Pleocyemata</taxon>
        <taxon>Brachyura</taxon>
        <taxon>Eubrachyura</taxon>
        <taxon>Portunoidea</taxon>
        <taxon>Portunidae</taxon>
        <taxon>Portuninae</taxon>
        <taxon>Portunus</taxon>
    </lineage>
</organism>
<dbReference type="OrthoDB" id="774951at2759"/>
<accession>A0A5B7JR90</accession>
<protein>
    <submittedName>
        <fullName evidence="1">Uncharacterized protein</fullName>
    </submittedName>
</protein>
<evidence type="ECO:0000313" key="2">
    <source>
        <dbReference type="Proteomes" id="UP000324222"/>
    </source>
</evidence>
<evidence type="ECO:0000313" key="1">
    <source>
        <dbReference type="EMBL" id="MPC97095.1"/>
    </source>
</evidence>
<comment type="caution">
    <text evidence="1">The sequence shown here is derived from an EMBL/GenBank/DDBJ whole genome shotgun (WGS) entry which is preliminary data.</text>
</comment>
<name>A0A5B7JR90_PORTR</name>
<sequence>MYIRSSSGDSVLGSRVGSRWALLGDDDVFLPATVAIPRPCLPDLDLR</sequence>
<dbReference type="Proteomes" id="UP000324222">
    <property type="component" value="Unassembled WGS sequence"/>
</dbReference>
<dbReference type="EMBL" id="VSRR010108593">
    <property type="protein sequence ID" value="MPC97095.1"/>
    <property type="molecule type" value="Genomic_DNA"/>
</dbReference>
<proteinExistence type="predicted"/>
<reference evidence="1 2" key="1">
    <citation type="submission" date="2019-05" db="EMBL/GenBank/DDBJ databases">
        <title>Another draft genome of Portunus trituberculatus and its Hox gene families provides insights of decapod evolution.</title>
        <authorList>
            <person name="Jeong J.-H."/>
            <person name="Song I."/>
            <person name="Kim S."/>
            <person name="Choi T."/>
            <person name="Kim D."/>
            <person name="Ryu S."/>
            <person name="Kim W."/>
        </authorList>
    </citation>
    <scope>NUCLEOTIDE SEQUENCE [LARGE SCALE GENOMIC DNA]</scope>
    <source>
        <tissue evidence="1">Muscle</tissue>
    </source>
</reference>